<evidence type="ECO:0000313" key="3">
    <source>
        <dbReference type="EMBL" id="KAF9068886.1"/>
    </source>
</evidence>
<sequence>MVRAWQKRPKNVPAPNLVSWSPKRPRLHHHSPPLRKKGRSSVRPPPVDRFDTDIEAHGRVVNNTELGPLTGSLLSLRRRTPPILGLPVPIDVAMTFAPPTHPYVTRNTLKELDLDVILRNPQLRHDLLFDCGLQFRPTRSRRKRQLSEVYWNAVTREIESGCTCFSIDRLGAPTAACICSQIPDIPSKSVLGYCLASQALIVRMPSRLHSLLSEFLEVLLVVIQPLQSVSGIHVNPDLFRAQMEEYSTQANYIRSLFNPTLIEQELKNNVFDLASLLRVIGSTLKGQCAPMRDHAVEAMVRAAETCKPGGRGTKADAVNAVRACFDILEVIKLDNANHQLPSLRVSISRTAAVYELQNFKTKSTTWPLTQRWLNSSVASLLSRPSVIPHPLYHPDNIDFRSIGRRRQIYIAVLKGMTDLIFHPPETGPTLPTDYPETTYLDQARLHSLSKDVDDLVVSYMLLLLFRQLLYSSDREETCSRAPQVRVLDNATLLKIKKEILAIHSAKLGNMLRSEPSTASQPGGFKNDLVLHIAKRAQDLRRPPLQAPCTLSPASECSSCSPSPSPSPVLPLCTFGSPADVRIVNIAQRWAVENINTTSPLCSVAMDRFYEVVFASVVAQAYPGPQYTISQLFSSAIESPSPLRQGGQSHTIPLLSGMKPLAEEIRTLADKISRMAIMHLNMYLPIYDNAVER</sequence>
<dbReference type="AlphaFoldDB" id="A0A9P5PN40"/>
<name>A0A9P5PN40_9AGAR</name>
<feature type="compositionally biased region" description="Basic residues" evidence="2">
    <location>
        <begin position="1"/>
        <end position="10"/>
    </location>
</feature>
<feature type="region of interest" description="Disordered" evidence="2">
    <location>
        <begin position="1"/>
        <end position="51"/>
    </location>
</feature>
<accession>A0A9P5PN40</accession>
<dbReference type="PANTHER" id="PTHR12832:SF11">
    <property type="entry name" value="LD23868P"/>
    <property type="match status" value="1"/>
</dbReference>
<organism evidence="3 4">
    <name type="scientific">Rhodocollybia butyracea</name>
    <dbReference type="NCBI Taxonomy" id="206335"/>
    <lineage>
        <taxon>Eukaryota</taxon>
        <taxon>Fungi</taxon>
        <taxon>Dikarya</taxon>
        <taxon>Basidiomycota</taxon>
        <taxon>Agaricomycotina</taxon>
        <taxon>Agaricomycetes</taxon>
        <taxon>Agaricomycetidae</taxon>
        <taxon>Agaricales</taxon>
        <taxon>Marasmiineae</taxon>
        <taxon>Omphalotaceae</taxon>
        <taxon>Rhodocollybia</taxon>
    </lineage>
</organism>
<comment type="similarity">
    <text evidence="1">Belongs to the TCP11 family.</text>
</comment>
<evidence type="ECO:0000256" key="2">
    <source>
        <dbReference type="SAM" id="MobiDB-lite"/>
    </source>
</evidence>
<dbReference type="OrthoDB" id="276323at2759"/>
<keyword evidence="4" id="KW-1185">Reference proteome</keyword>
<dbReference type="Proteomes" id="UP000772434">
    <property type="component" value="Unassembled WGS sequence"/>
</dbReference>
<evidence type="ECO:0000256" key="1">
    <source>
        <dbReference type="ARBA" id="ARBA00010954"/>
    </source>
</evidence>
<dbReference type="EMBL" id="JADNRY010000056">
    <property type="protein sequence ID" value="KAF9068886.1"/>
    <property type="molecule type" value="Genomic_DNA"/>
</dbReference>
<evidence type="ECO:0000313" key="4">
    <source>
        <dbReference type="Proteomes" id="UP000772434"/>
    </source>
</evidence>
<dbReference type="GO" id="GO:0010737">
    <property type="term" value="P:protein kinase A signaling"/>
    <property type="evidence" value="ECO:0007669"/>
    <property type="project" value="TreeGrafter"/>
</dbReference>
<reference evidence="3" key="1">
    <citation type="submission" date="2020-11" db="EMBL/GenBank/DDBJ databases">
        <authorList>
            <consortium name="DOE Joint Genome Institute"/>
            <person name="Ahrendt S."/>
            <person name="Riley R."/>
            <person name="Andreopoulos W."/>
            <person name="Labutti K."/>
            <person name="Pangilinan J."/>
            <person name="Ruiz-Duenas F.J."/>
            <person name="Barrasa J.M."/>
            <person name="Sanchez-Garcia M."/>
            <person name="Camarero S."/>
            <person name="Miyauchi S."/>
            <person name="Serrano A."/>
            <person name="Linde D."/>
            <person name="Babiker R."/>
            <person name="Drula E."/>
            <person name="Ayuso-Fernandez I."/>
            <person name="Pacheco R."/>
            <person name="Padilla G."/>
            <person name="Ferreira P."/>
            <person name="Barriuso J."/>
            <person name="Kellner H."/>
            <person name="Castanera R."/>
            <person name="Alfaro M."/>
            <person name="Ramirez L."/>
            <person name="Pisabarro A.G."/>
            <person name="Kuo A."/>
            <person name="Tritt A."/>
            <person name="Lipzen A."/>
            <person name="He G."/>
            <person name="Yan M."/>
            <person name="Ng V."/>
            <person name="Cullen D."/>
            <person name="Martin F."/>
            <person name="Rosso M.-N."/>
            <person name="Henrissat B."/>
            <person name="Hibbett D."/>
            <person name="Martinez A.T."/>
            <person name="Grigoriev I.V."/>
        </authorList>
    </citation>
    <scope>NUCLEOTIDE SEQUENCE</scope>
    <source>
        <strain evidence="3">AH 40177</strain>
    </source>
</reference>
<feature type="compositionally biased region" description="Basic residues" evidence="2">
    <location>
        <begin position="23"/>
        <end position="40"/>
    </location>
</feature>
<dbReference type="PANTHER" id="PTHR12832">
    <property type="entry name" value="TESTIS-SPECIFIC PROTEIN PBS13 T-COMPLEX 11"/>
    <property type="match status" value="1"/>
</dbReference>
<protein>
    <submittedName>
        <fullName evidence="3">T-complex protein 11-domain-containing protein</fullName>
    </submittedName>
</protein>
<dbReference type="Pfam" id="PF05794">
    <property type="entry name" value="Tcp11"/>
    <property type="match status" value="1"/>
</dbReference>
<comment type="caution">
    <text evidence="3">The sequence shown here is derived from an EMBL/GenBank/DDBJ whole genome shotgun (WGS) entry which is preliminary data.</text>
</comment>
<gene>
    <name evidence="3" type="ORF">BDP27DRAFT_1223497</name>
</gene>
<proteinExistence type="inferred from homology"/>
<dbReference type="InterPro" id="IPR008862">
    <property type="entry name" value="Tcp11"/>
</dbReference>